<name>A0A1J1HR94_9DIPT</name>
<organism evidence="1 2">
    <name type="scientific">Clunio marinus</name>
    <dbReference type="NCBI Taxonomy" id="568069"/>
    <lineage>
        <taxon>Eukaryota</taxon>
        <taxon>Metazoa</taxon>
        <taxon>Ecdysozoa</taxon>
        <taxon>Arthropoda</taxon>
        <taxon>Hexapoda</taxon>
        <taxon>Insecta</taxon>
        <taxon>Pterygota</taxon>
        <taxon>Neoptera</taxon>
        <taxon>Endopterygota</taxon>
        <taxon>Diptera</taxon>
        <taxon>Nematocera</taxon>
        <taxon>Chironomoidea</taxon>
        <taxon>Chironomidae</taxon>
        <taxon>Clunio</taxon>
    </lineage>
</organism>
<dbReference type="PANTHER" id="PTHR10974:SF9">
    <property type="entry name" value="DUF229 DOMAIN CONTAINING PROTEIN-RELATED"/>
    <property type="match status" value="1"/>
</dbReference>
<protein>
    <submittedName>
        <fullName evidence="1">CLUMA_CG002690, isoform A</fullName>
    </submittedName>
</protein>
<dbReference type="STRING" id="568069.A0A1J1HR94"/>
<keyword evidence="2" id="KW-1185">Reference proteome</keyword>
<dbReference type="FunFam" id="3.40.720.10:FF:000017">
    <property type="entry name" value="Predicted protein"/>
    <property type="match status" value="1"/>
</dbReference>
<dbReference type="AlphaFoldDB" id="A0A1J1HR94"/>
<evidence type="ECO:0000313" key="1">
    <source>
        <dbReference type="EMBL" id="CRK88998.1"/>
    </source>
</evidence>
<dbReference type="Pfam" id="PF02995">
    <property type="entry name" value="DUF229"/>
    <property type="match status" value="1"/>
</dbReference>
<gene>
    <name evidence="1" type="primary">similar to AGAP006068-PC</name>
    <name evidence="1" type="ORF">CLUMA_CG002690</name>
</gene>
<proteinExistence type="predicted"/>
<dbReference type="CDD" id="cd16021">
    <property type="entry name" value="ALP_like"/>
    <property type="match status" value="1"/>
</dbReference>
<dbReference type="SUPFAM" id="SSF53649">
    <property type="entry name" value="Alkaline phosphatase-like"/>
    <property type="match status" value="1"/>
</dbReference>
<dbReference type="Gene3D" id="3.40.720.10">
    <property type="entry name" value="Alkaline Phosphatase, subunit A"/>
    <property type="match status" value="1"/>
</dbReference>
<accession>A0A1J1HR94</accession>
<reference evidence="1 2" key="1">
    <citation type="submission" date="2015-04" db="EMBL/GenBank/DDBJ databases">
        <authorList>
            <person name="Syromyatnikov M.Y."/>
            <person name="Popov V.N."/>
        </authorList>
    </citation>
    <scope>NUCLEOTIDE SEQUENCE [LARGE SCALE GENOMIC DNA]</scope>
</reference>
<dbReference type="GO" id="GO:0005615">
    <property type="term" value="C:extracellular space"/>
    <property type="evidence" value="ECO:0007669"/>
    <property type="project" value="TreeGrafter"/>
</dbReference>
<dbReference type="EMBL" id="CVRI01000010">
    <property type="protein sequence ID" value="CRK88998.1"/>
    <property type="molecule type" value="Genomic_DNA"/>
</dbReference>
<sequence length="738" mass="86339">MKIVTATNVRYCGNVSSHYTYGINLSKFLFLPFAESLSLRKDTRMTFVSHSIDLISIIIKAYELPLQTKEKNTVMLWASVQKEIVFLSQSLTRKYRFLSYQKFVSCYKVSARDKTKHDEIMFKVNFSANEQRNLSTIDDSTDKYKVKNICNHIMNPFAEEAMKHFSAMEYQSCSSIKPLTSIDQNFEDDTARLIIHEERISQFYNESIQSGFSCCYRKALRLETAELPDYQLHYYKCKKFKTNHLLKPDEEFLLVKCSAYENSEKKLIYVNGHSVVRMKEKVRKRIENATENKFSVLLLGLDSMSRMHFIRSMPKSFDHLRNSGWYELAFYNKVGENTFPNLASIMTGKSFEDIENIPNNKKLGGLQVLRFIWDDFKDAGYATILGEDNMSYSTFIHLREGFIEQPVDYYFHPYAILLEKNLNTSECDYLNPYFEYRAFLGFQYYIDHLYQYAYDFLRMFKNKPSFGLIWSGSFTHDDNNLPSSMDDKILDYLRKLDELEILENSIVIFFSDHGIRYGHTREHFLGWVEERLPFFFIWVPKKLQVSHPEIARNLKKNEDRLFSPYDVHLTLKHILQLVEGTENNYNEWNVTCPECQSIFEEIPINRVCEDAGITEEWCVCKSFEEVQLDSILTNTIANIVVDKLNEDLSVHPECSYLKLNSIRSIRKAELLKSSASVADYLIIFDVTPSEAVIEATVRCKDLTCTHHDIIGSVARINAYRTDGDCIDNVEQRKFCYCI</sequence>
<dbReference type="OrthoDB" id="413313at2759"/>
<dbReference type="PANTHER" id="PTHR10974">
    <property type="entry name" value="FI08016P-RELATED"/>
    <property type="match status" value="1"/>
</dbReference>
<dbReference type="Proteomes" id="UP000183832">
    <property type="component" value="Unassembled WGS sequence"/>
</dbReference>
<dbReference type="InterPro" id="IPR004245">
    <property type="entry name" value="DUF229"/>
</dbReference>
<evidence type="ECO:0000313" key="2">
    <source>
        <dbReference type="Proteomes" id="UP000183832"/>
    </source>
</evidence>
<dbReference type="InterPro" id="IPR017850">
    <property type="entry name" value="Alkaline_phosphatase_core_sf"/>
</dbReference>